<evidence type="ECO:0000313" key="4">
    <source>
        <dbReference type="Proteomes" id="UP000256763"/>
    </source>
</evidence>
<dbReference type="OrthoDB" id="9151209at2"/>
<keyword evidence="2" id="KW-0472">Membrane</keyword>
<feature type="coiled-coil region" evidence="1">
    <location>
        <begin position="54"/>
        <end position="100"/>
    </location>
</feature>
<gene>
    <name evidence="3" type="ORF">CAL65_14405</name>
</gene>
<proteinExistence type="predicted"/>
<keyword evidence="2" id="KW-0812">Transmembrane</keyword>
<protein>
    <recommendedName>
        <fullName evidence="5">MSHA biogenesis protein MshJ</fullName>
    </recommendedName>
</protein>
<keyword evidence="2" id="KW-1133">Transmembrane helix</keyword>
<reference evidence="4" key="1">
    <citation type="submission" date="2017-05" db="EMBL/GenBank/DDBJ databases">
        <authorList>
            <person name="Sharma S."/>
            <person name="Sidhu C."/>
            <person name="Pinnaka A.K."/>
        </authorList>
    </citation>
    <scope>NUCLEOTIDE SEQUENCE [LARGE SCALE GENOMIC DNA]</scope>
    <source>
        <strain evidence="4">AK93</strain>
    </source>
</reference>
<dbReference type="RefSeq" id="WP_116302730.1">
    <property type="nucleotide sequence ID" value="NZ_NFZV01000013.1"/>
</dbReference>
<dbReference type="AlphaFoldDB" id="A0A3E0WRW0"/>
<accession>A0A3E0WRW0</accession>
<dbReference type="Proteomes" id="UP000256763">
    <property type="component" value="Unassembled WGS sequence"/>
</dbReference>
<feature type="transmembrane region" description="Helical" evidence="2">
    <location>
        <begin position="21"/>
        <end position="43"/>
    </location>
</feature>
<keyword evidence="4" id="KW-1185">Reference proteome</keyword>
<evidence type="ECO:0000313" key="3">
    <source>
        <dbReference type="EMBL" id="RFA34881.1"/>
    </source>
</evidence>
<evidence type="ECO:0000256" key="1">
    <source>
        <dbReference type="SAM" id="Coils"/>
    </source>
</evidence>
<sequence>MKRSWQALEQRIEQLSTRERLLVGLALVTLLLGVWVIVFFTPYEARSEARHIEMERLTKDLSALESKLARLRQSVADDPHEALQRELINVQRRLADVEADLQARAGGFVTPREMSGVLRDVLHAQPGLTLLRLESTGAEPLATVGGYAPVYRHGLVLEFRGDYRSTLRYLEALESLPWSFFWEELDYRLEQHPEAVVRLRIGTLSGHEEWLGV</sequence>
<organism evidence="3 4">
    <name type="scientific">Alkalilimnicola ehrlichii</name>
    <dbReference type="NCBI Taxonomy" id="351052"/>
    <lineage>
        <taxon>Bacteria</taxon>
        <taxon>Pseudomonadati</taxon>
        <taxon>Pseudomonadota</taxon>
        <taxon>Gammaproteobacteria</taxon>
        <taxon>Chromatiales</taxon>
        <taxon>Ectothiorhodospiraceae</taxon>
        <taxon>Alkalilimnicola</taxon>
    </lineage>
</organism>
<keyword evidence="1" id="KW-0175">Coiled coil</keyword>
<evidence type="ECO:0000256" key="2">
    <source>
        <dbReference type="SAM" id="Phobius"/>
    </source>
</evidence>
<evidence type="ECO:0008006" key="5">
    <source>
        <dbReference type="Google" id="ProtNLM"/>
    </source>
</evidence>
<comment type="caution">
    <text evidence="3">The sequence shown here is derived from an EMBL/GenBank/DDBJ whole genome shotgun (WGS) entry which is preliminary data.</text>
</comment>
<name>A0A3E0WRW0_9GAMM</name>
<dbReference type="EMBL" id="NFZW01000014">
    <property type="protein sequence ID" value="RFA34881.1"/>
    <property type="molecule type" value="Genomic_DNA"/>
</dbReference>